<dbReference type="eggNOG" id="ENOG502S6V3">
    <property type="taxonomic scope" value="Eukaryota"/>
</dbReference>
<evidence type="ECO:0000313" key="3">
    <source>
        <dbReference type="EMBL" id="CAG98577.1"/>
    </source>
</evidence>
<dbReference type="OMA" id="VKLWEDI"/>
<dbReference type="InParanoid" id="Q6CJM0"/>
<dbReference type="KEGG" id="kla:KLLA0_F17567g"/>
<feature type="compositionally biased region" description="Basic and acidic residues" evidence="1">
    <location>
        <begin position="84"/>
        <end position="98"/>
    </location>
</feature>
<dbReference type="PANTHER" id="PTHR28251">
    <property type="entry name" value="V-TYPE ATPASE ASSEMBLY FACTOR PKR1"/>
    <property type="match status" value="1"/>
</dbReference>
<dbReference type="InterPro" id="IPR013945">
    <property type="entry name" value="Pkr1"/>
</dbReference>
<name>Q6CJM0_KLULA</name>
<dbReference type="GO" id="GO:0070072">
    <property type="term" value="P:vacuolar proton-transporting V-type ATPase complex assembly"/>
    <property type="evidence" value="ECO:0007669"/>
    <property type="project" value="InterPro"/>
</dbReference>
<protein>
    <submittedName>
        <fullName evidence="3">KLLA0F17567p</fullName>
    </submittedName>
</protein>
<reference evidence="3 4" key="1">
    <citation type="journal article" date="2004" name="Nature">
        <title>Genome evolution in yeasts.</title>
        <authorList>
            <consortium name="Genolevures"/>
            <person name="Dujon B."/>
            <person name="Sherman D."/>
            <person name="Fischer G."/>
            <person name="Durrens P."/>
            <person name="Casaregola S."/>
            <person name="Lafontaine I."/>
            <person name="de Montigny J."/>
            <person name="Marck C."/>
            <person name="Neuveglise C."/>
            <person name="Talla E."/>
            <person name="Goffard N."/>
            <person name="Frangeul L."/>
            <person name="Aigle M."/>
            <person name="Anthouard V."/>
            <person name="Babour A."/>
            <person name="Barbe V."/>
            <person name="Barnay S."/>
            <person name="Blanchin S."/>
            <person name="Beckerich J.M."/>
            <person name="Beyne E."/>
            <person name="Bleykasten C."/>
            <person name="Boisrame A."/>
            <person name="Boyer J."/>
            <person name="Cattolico L."/>
            <person name="Confanioleri F."/>
            <person name="de Daruvar A."/>
            <person name="Despons L."/>
            <person name="Fabre E."/>
            <person name="Fairhead C."/>
            <person name="Ferry-Dumazet H."/>
            <person name="Groppi A."/>
            <person name="Hantraye F."/>
            <person name="Hennequin C."/>
            <person name="Jauniaux N."/>
            <person name="Joyet P."/>
            <person name="Kachouri R."/>
            <person name="Kerrest A."/>
            <person name="Koszul R."/>
            <person name="Lemaire M."/>
            <person name="Lesur I."/>
            <person name="Ma L."/>
            <person name="Muller H."/>
            <person name="Nicaud J.M."/>
            <person name="Nikolski M."/>
            <person name="Oztas S."/>
            <person name="Ozier-Kalogeropoulos O."/>
            <person name="Pellenz S."/>
            <person name="Potier S."/>
            <person name="Richard G.F."/>
            <person name="Straub M.L."/>
            <person name="Suleau A."/>
            <person name="Swennene D."/>
            <person name="Tekaia F."/>
            <person name="Wesolowski-Louvel M."/>
            <person name="Westhof E."/>
            <person name="Wirth B."/>
            <person name="Zeniou-Meyer M."/>
            <person name="Zivanovic I."/>
            <person name="Bolotin-Fukuhara M."/>
            <person name="Thierry A."/>
            <person name="Bouchier C."/>
            <person name="Caudron B."/>
            <person name="Scarpelli C."/>
            <person name="Gaillardin C."/>
            <person name="Weissenbach J."/>
            <person name="Wincker P."/>
            <person name="Souciet J.L."/>
        </authorList>
    </citation>
    <scope>NUCLEOTIDE SEQUENCE [LARGE SCALE GENOMIC DNA]</scope>
    <source>
        <strain evidence="4">ATCC 8585 / CBS 2359 / DSM 70799 / NBRC 1267 / NRRL Y-1140 / WM37</strain>
    </source>
</reference>
<keyword evidence="2" id="KW-0472">Membrane</keyword>
<feature type="transmembrane region" description="Helical" evidence="2">
    <location>
        <begin position="21"/>
        <end position="42"/>
    </location>
</feature>
<feature type="transmembrane region" description="Helical" evidence="2">
    <location>
        <begin position="48"/>
        <end position="67"/>
    </location>
</feature>
<dbReference type="Proteomes" id="UP000000598">
    <property type="component" value="Chromosome F"/>
</dbReference>
<keyword evidence="2" id="KW-0812">Transmembrane</keyword>
<organism evidence="3 4">
    <name type="scientific">Kluyveromyces lactis (strain ATCC 8585 / CBS 2359 / DSM 70799 / NBRC 1267 / NRRL Y-1140 / WM37)</name>
    <name type="common">Yeast</name>
    <name type="synonym">Candida sphaerica</name>
    <dbReference type="NCBI Taxonomy" id="284590"/>
    <lineage>
        <taxon>Eukaryota</taxon>
        <taxon>Fungi</taxon>
        <taxon>Dikarya</taxon>
        <taxon>Ascomycota</taxon>
        <taxon>Saccharomycotina</taxon>
        <taxon>Saccharomycetes</taxon>
        <taxon>Saccharomycetales</taxon>
        <taxon>Saccharomycetaceae</taxon>
        <taxon>Kluyveromyces</taxon>
    </lineage>
</organism>
<sequence>MTNFVVALWESIFQPGTSPQLIIATHISFALLLCVLGSQIYLTKNIHFIALTIIATLLWITVTWFIYELQNTKLVTNEDLQTAESKKTDKTEPSKPSEEINLEGVAKPDPKPSSTPKKRKTKSRRA</sequence>
<accession>Q6CJM0</accession>
<feature type="region of interest" description="Disordered" evidence="1">
    <location>
        <begin position="82"/>
        <end position="126"/>
    </location>
</feature>
<dbReference type="PANTHER" id="PTHR28251:SF1">
    <property type="entry name" value="V-TYPE ATPASE ASSEMBLY FACTOR PKR1"/>
    <property type="match status" value="1"/>
</dbReference>
<dbReference type="AlphaFoldDB" id="Q6CJM0"/>
<dbReference type="GO" id="GO:0005789">
    <property type="term" value="C:endoplasmic reticulum membrane"/>
    <property type="evidence" value="ECO:0007669"/>
    <property type="project" value="TreeGrafter"/>
</dbReference>
<feature type="compositionally biased region" description="Basic residues" evidence="1">
    <location>
        <begin position="116"/>
        <end position="126"/>
    </location>
</feature>
<evidence type="ECO:0000256" key="2">
    <source>
        <dbReference type="SAM" id="Phobius"/>
    </source>
</evidence>
<dbReference type="HOGENOM" id="CLU_068499_1_0_1"/>
<dbReference type="PaxDb" id="284590-Q6CJM0"/>
<proteinExistence type="predicted"/>
<dbReference type="Pfam" id="PF08636">
    <property type="entry name" value="Pkr1"/>
    <property type="match status" value="1"/>
</dbReference>
<gene>
    <name evidence="3" type="ORF">KLLA0_F17567g</name>
</gene>
<keyword evidence="2" id="KW-1133">Transmembrane helix</keyword>
<evidence type="ECO:0000256" key="1">
    <source>
        <dbReference type="SAM" id="MobiDB-lite"/>
    </source>
</evidence>
<keyword evidence="4" id="KW-1185">Reference proteome</keyword>
<evidence type="ECO:0000313" key="4">
    <source>
        <dbReference type="Proteomes" id="UP000000598"/>
    </source>
</evidence>
<dbReference type="FunCoup" id="Q6CJM0">
    <property type="interactions" value="42"/>
</dbReference>
<dbReference type="EMBL" id="CR382126">
    <property type="protein sequence ID" value="CAG98577.1"/>
    <property type="molecule type" value="Genomic_DNA"/>
</dbReference>